<dbReference type="AlphaFoldDB" id="A0A546XI61"/>
<organism evidence="1 2">
    <name type="scientific">Rhizobium rhizogenes</name>
    <name type="common">Agrobacterium rhizogenes</name>
    <dbReference type="NCBI Taxonomy" id="359"/>
    <lineage>
        <taxon>Bacteria</taxon>
        <taxon>Pseudomonadati</taxon>
        <taxon>Pseudomonadota</taxon>
        <taxon>Alphaproteobacteria</taxon>
        <taxon>Hyphomicrobiales</taxon>
        <taxon>Rhizobiaceae</taxon>
        <taxon>Rhizobium/Agrobacterium group</taxon>
        <taxon>Rhizobium</taxon>
    </lineage>
</organism>
<protein>
    <submittedName>
        <fullName evidence="1">Uncharacterized protein</fullName>
    </submittedName>
</protein>
<comment type="caution">
    <text evidence="1">The sequence shown here is derived from an EMBL/GenBank/DDBJ whole genome shotgun (WGS) entry which is preliminary data.</text>
</comment>
<sequence>MNPEYGFMQNRPLITETDIRNCLIERATGYAKAAKTSFSAIGVAAVGDSKFLSRVQSGLSFNIRTYQKVMDWLDEAERSVFREAAE</sequence>
<dbReference type="Proteomes" id="UP000315434">
    <property type="component" value="Unassembled WGS sequence"/>
</dbReference>
<evidence type="ECO:0000313" key="1">
    <source>
        <dbReference type="EMBL" id="TRB00445.1"/>
    </source>
</evidence>
<dbReference type="EMBL" id="SGNY01000003">
    <property type="protein sequence ID" value="TRB00445.1"/>
    <property type="molecule type" value="Genomic_DNA"/>
</dbReference>
<reference evidence="1 2" key="1">
    <citation type="journal article" date="2019" name="Appl. Microbiol. Biotechnol.">
        <title>Differential efficiency of wild type rhizogenic strains for rol gene transformation of plants.</title>
        <authorList>
            <person name="Desmet S."/>
            <person name="De Keyser E."/>
            <person name="Van Vaerenbergh J."/>
            <person name="Baeyen S."/>
            <person name="Van Huylenbroeck J."/>
            <person name="Geelen D."/>
            <person name="Dhooghe E."/>
        </authorList>
    </citation>
    <scope>NUCLEOTIDE SEQUENCE [LARGE SCALE GENOMIC DNA]</scope>
    <source>
        <strain evidence="1 2">GBBC3284</strain>
    </source>
</reference>
<gene>
    <name evidence="1" type="ORF">EXN68_12060</name>
</gene>
<accession>A0A546XI61</accession>
<name>A0A546XI61_RHIRH</name>
<evidence type="ECO:0000313" key="2">
    <source>
        <dbReference type="Proteomes" id="UP000315434"/>
    </source>
</evidence>
<dbReference type="RefSeq" id="WP_142841005.1">
    <property type="nucleotide sequence ID" value="NZ_SGNY01000003.1"/>
</dbReference>
<proteinExistence type="predicted"/>